<evidence type="ECO:0008006" key="4">
    <source>
        <dbReference type="Google" id="ProtNLM"/>
    </source>
</evidence>
<dbReference type="EMBL" id="KI928062">
    <property type="protein sequence ID" value="ETW27796.1"/>
    <property type="molecule type" value="Genomic_DNA"/>
</dbReference>
<protein>
    <recommendedName>
        <fullName evidence="4">Pf77 protein</fullName>
    </recommendedName>
</protein>
<reference evidence="2 3" key="1">
    <citation type="submission" date="2013-02" db="EMBL/GenBank/DDBJ databases">
        <title>The Genome Annotation of Plasmodium falciparum FCH/4.</title>
        <authorList>
            <consortium name="The Broad Institute Genome Sequencing Platform"/>
            <consortium name="The Broad Institute Genome Sequencing Center for Infectious Disease"/>
            <person name="Neafsey D."/>
            <person name="Hoffman S."/>
            <person name="Volkman S."/>
            <person name="Rosenthal P."/>
            <person name="Walker B."/>
            <person name="Young S.K."/>
            <person name="Zeng Q."/>
            <person name="Gargeya S."/>
            <person name="Fitzgerald M."/>
            <person name="Haas B."/>
            <person name="Abouelleil A."/>
            <person name="Allen A.W."/>
            <person name="Alvarado L."/>
            <person name="Arachchi H.M."/>
            <person name="Berlin A.M."/>
            <person name="Chapman S.B."/>
            <person name="Gainer-Dewar J."/>
            <person name="Goldberg J."/>
            <person name="Griggs A."/>
            <person name="Gujja S."/>
            <person name="Hansen M."/>
            <person name="Howarth C."/>
            <person name="Imamovic A."/>
            <person name="Ireland A."/>
            <person name="Larimer J."/>
            <person name="McCowan C."/>
            <person name="Murphy C."/>
            <person name="Pearson M."/>
            <person name="Poon T.W."/>
            <person name="Priest M."/>
            <person name="Roberts A."/>
            <person name="Saif S."/>
            <person name="Shea T."/>
            <person name="Sisk P."/>
            <person name="Sykes S."/>
            <person name="Wortman J."/>
            <person name="Nusbaum C."/>
            <person name="Birren B."/>
        </authorList>
    </citation>
    <scope>NUCLEOTIDE SEQUENCE [LARGE SCALE GENOMIC DNA]</scope>
    <source>
        <strain evidence="2 3">FCH/4</strain>
    </source>
</reference>
<organism evidence="2 3">
    <name type="scientific">Plasmodium falciparum FCH/4</name>
    <dbReference type="NCBI Taxonomy" id="1036724"/>
    <lineage>
        <taxon>Eukaryota</taxon>
        <taxon>Sar</taxon>
        <taxon>Alveolata</taxon>
        <taxon>Apicomplexa</taxon>
        <taxon>Aconoidasida</taxon>
        <taxon>Haemosporida</taxon>
        <taxon>Plasmodiidae</taxon>
        <taxon>Plasmodium</taxon>
        <taxon>Plasmodium (Laverania)</taxon>
    </lineage>
</organism>
<dbReference type="Proteomes" id="UP000030656">
    <property type="component" value="Unassembled WGS sequence"/>
</dbReference>
<feature type="region of interest" description="Disordered" evidence="1">
    <location>
        <begin position="558"/>
        <end position="583"/>
    </location>
</feature>
<dbReference type="Pfam" id="PF12314">
    <property type="entry name" value="IMCp"/>
    <property type="match status" value="1"/>
</dbReference>
<dbReference type="InterPro" id="IPR022086">
    <property type="entry name" value="IMCp"/>
</dbReference>
<evidence type="ECO:0000256" key="1">
    <source>
        <dbReference type="SAM" id="MobiDB-lite"/>
    </source>
</evidence>
<evidence type="ECO:0000313" key="3">
    <source>
        <dbReference type="Proteomes" id="UP000030656"/>
    </source>
</evidence>
<proteinExistence type="predicted"/>
<name>A0A024VIR6_PLAFA</name>
<feature type="compositionally biased region" description="Polar residues" evidence="1">
    <location>
        <begin position="645"/>
        <end position="658"/>
    </location>
</feature>
<dbReference type="OrthoDB" id="390934at2759"/>
<evidence type="ECO:0000313" key="2">
    <source>
        <dbReference type="EMBL" id="ETW27796.1"/>
    </source>
</evidence>
<accession>A0A024VIR6</accession>
<gene>
    <name evidence="2" type="ORF">PFFCH_04775</name>
</gene>
<sequence>MEDKKHCTLTFNDWCKKKEKEDDGLNTGYINKYNEIYFNKDGKHNIYENINERPIINLEGDQPVFNVPVYQDKYIRDKIVECVNYEIQDVVQPTFYSQETKHDVPTVELLYKEKKVNIPQEKIIEKPVEVDMPIGYTPVFSPTWDVREIPRVIPKYEGEQKIIQVEIPQIKYVDKFVEKEIIVDIKEKIIPRINEVEKEIDVVKYKWKEKYQDVPVCKYVPKIDVELDCPPPLIVPYPAVHFHNTSEVMNPHQKALDIPSEVLLKNNNIFGYDINMNGNHRNVYNDSNMHNNNNNNNNNIYNSSNNYNGMSNFHVDESVKKSLLDVARLTGVQKDNDAKYNEFMKNKNLERRKKKKNWPFCYFKKDTIKENDEMYNGQNYSNYQNNCCNSYKGEDENNYDIDPNTGYPKSMPKDFASFFKQDLNSVKKQMEKKTNTKSSYSSDFIEKSPVNPSIEYLGKVDKPPIDAGKLDSISFKLHAIEVHQFIPVPSLPKPRFLDLVPSQQYEQNDISSLQNVFGQVPEGWVDPQITGFIAPMMNDVLHGNIQPQSPLFNNLSTEGYDSSSKNRRTPRINAPSNIHNNNDSSNVFSFDHDNYHNEGGEGSFDQAYYDEYTNEKYDNEENEYHTEYIENNNDEDTNGYIKSPNDLTYNTDSSINEGKQNEDIN</sequence>
<dbReference type="AlphaFoldDB" id="A0A024VIR6"/>
<reference evidence="2 3" key="2">
    <citation type="submission" date="2013-02" db="EMBL/GenBank/DDBJ databases">
        <title>The Genome Sequence of Plasmodium falciparum FCH/4.</title>
        <authorList>
            <consortium name="The Broad Institute Genome Sequencing Platform"/>
            <consortium name="The Broad Institute Genome Sequencing Center for Infectious Disease"/>
            <person name="Neafsey D."/>
            <person name="Cheeseman I."/>
            <person name="Volkman S."/>
            <person name="Adams J."/>
            <person name="Walker B."/>
            <person name="Young S.K."/>
            <person name="Zeng Q."/>
            <person name="Gargeya S."/>
            <person name="Fitzgerald M."/>
            <person name="Haas B."/>
            <person name="Abouelleil A."/>
            <person name="Alvarado L."/>
            <person name="Arachchi H.M."/>
            <person name="Berlin A.M."/>
            <person name="Chapman S.B."/>
            <person name="Dewar J."/>
            <person name="Goldberg J."/>
            <person name="Griggs A."/>
            <person name="Gujja S."/>
            <person name="Hansen M."/>
            <person name="Howarth C."/>
            <person name="Imamovic A."/>
            <person name="Larimer J."/>
            <person name="McCowan C."/>
            <person name="Murphy C."/>
            <person name="Neiman D."/>
            <person name="Pearson M."/>
            <person name="Priest M."/>
            <person name="Roberts A."/>
            <person name="Saif S."/>
            <person name="Shea T."/>
            <person name="Sisk P."/>
            <person name="Sykes S."/>
            <person name="Wortman J."/>
            <person name="Nusbaum C."/>
            <person name="Birren B."/>
        </authorList>
    </citation>
    <scope>NUCLEOTIDE SEQUENCE [LARGE SCALE GENOMIC DNA]</scope>
    <source>
        <strain evidence="2 3">FCH/4</strain>
    </source>
</reference>
<feature type="region of interest" description="Disordered" evidence="1">
    <location>
        <begin position="630"/>
        <end position="665"/>
    </location>
</feature>